<dbReference type="AlphaFoldDB" id="A0A0M0BTL7"/>
<evidence type="ECO:0000313" key="3">
    <source>
        <dbReference type="Proteomes" id="UP000037237"/>
    </source>
</evidence>
<comment type="caution">
    <text evidence="2">The sequence shown here is derived from an EMBL/GenBank/DDBJ whole genome shotgun (WGS) entry which is preliminary data.</text>
</comment>
<gene>
    <name evidence="2" type="ORF">AC477_03940</name>
</gene>
<name>A0A0M0BTL7_9ARCH</name>
<keyword evidence="1" id="KW-0472">Membrane</keyword>
<feature type="transmembrane region" description="Helical" evidence="1">
    <location>
        <begin position="12"/>
        <end position="34"/>
    </location>
</feature>
<dbReference type="Proteomes" id="UP000037237">
    <property type="component" value="Unassembled WGS sequence"/>
</dbReference>
<proteinExistence type="predicted"/>
<evidence type="ECO:0000313" key="2">
    <source>
        <dbReference type="EMBL" id="KON31710.1"/>
    </source>
</evidence>
<organism evidence="2 3">
    <name type="scientific">miscellaneous Crenarchaeota group-1 archaeon SG8-32-1</name>
    <dbReference type="NCBI Taxonomy" id="1685124"/>
    <lineage>
        <taxon>Archaea</taxon>
        <taxon>Candidatus Bathyarchaeota</taxon>
        <taxon>MCG-1</taxon>
    </lineage>
</organism>
<keyword evidence="1" id="KW-0812">Transmembrane</keyword>
<evidence type="ECO:0000256" key="1">
    <source>
        <dbReference type="SAM" id="Phobius"/>
    </source>
</evidence>
<protein>
    <recommendedName>
        <fullName evidence="4">Type 4 fimbrial biogenesis protein PilX N-terminal domain-containing protein</fullName>
    </recommendedName>
</protein>
<sequence length="259" mass="28531">MRINLRTRKNSGQTLVITALVISLLTLSIFYGVFEASRRSEMDNLTTLNDYVFVTKLGLKKTVISSLANFSSGGTNEILATNLNKYVSIVGNQAYFGKVSILFTLLDVPPYQSGLHLSWDSEGTGLSSAYANYSLVFTKTEANLQFKHETNITTKLDVEGTYNQLEGTARNVTVNCKILNEGEPSLAKNITISYELDGDPSNQEWINASSTNNIDYGNGTYRMSFIAETESVNDPMLISAQVYDMRGIFVLANATCSET</sequence>
<reference evidence="2 3" key="1">
    <citation type="submission" date="2015-06" db="EMBL/GenBank/DDBJ databases">
        <title>New insights into the roles of widespread benthic archaea in carbon and nitrogen cycling.</title>
        <authorList>
            <person name="Lazar C.S."/>
            <person name="Baker B.J."/>
            <person name="Seitz K.W."/>
            <person name="Hyde A.S."/>
            <person name="Dick G.J."/>
            <person name="Hinrichs K.-U."/>
            <person name="Teske A.P."/>
        </authorList>
    </citation>
    <scope>NUCLEOTIDE SEQUENCE [LARGE SCALE GENOMIC DNA]</scope>
    <source>
        <strain evidence="2">SG8-32-1</strain>
    </source>
</reference>
<dbReference type="EMBL" id="LFWU01000092">
    <property type="protein sequence ID" value="KON31710.1"/>
    <property type="molecule type" value="Genomic_DNA"/>
</dbReference>
<accession>A0A0M0BTL7</accession>
<evidence type="ECO:0008006" key="4">
    <source>
        <dbReference type="Google" id="ProtNLM"/>
    </source>
</evidence>
<keyword evidence="1" id="KW-1133">Transmembrane helix</keyword>